<dbReference type="RefSeq" id="WP_109954086.1">
    <property type="nucleotide sequence ID" value="NZ_CP029551.1"/>
</dbReference>
<reference evidence="2 3" key="1">
    <citation type="submission" date="2018-05" db="EMBL/GenBank/DDBJ databases">
        <title>Complete Genome Sequence of Methylobacterium sp. 17Sr1-43.</title>
        <authorList>
            <person name="Srinivasan S."/>
        </authorList>
    </citation>
    <scope>NUCLEOTIDE SEQUENCE [LARGE SCALE GENOMIC DNA]</scope>
    <source>
        <strain evidence="2 3">17Sr1-43</strain>
    </source>
</reference>
<sequence>MMAASRGPLAAALLLLPVAALAALPPSWPRVHAFQAVVEAAARVLGNRPIDAVERADGERFLVRAGDCRVAVRLVVRAGAEPGPQLFDAIPDAPDCS</sequence>
<keyword evidence="1" id="KW-0732">Signal</keyword>
<dbReference type="OrthoDB" id="7376370at2"/>
<evidence type="ECO:0000313" key="2">
    <source>
        <dbReference type="EMBL" id="AWN38931.1"/>
    </source>
</evidence>
<evidence type="ECO:0000256" key="1">
    <source>
        <dbReference type="SAM" id="SignalP"/>
    </source>
</evidence>
<protein>
    <submittedName>
        <fullName evidence="2">Uncharacterized protein</fullName>
    </submittedName>
</protein>
<dbReference type="EMBL" id="CP029551">
    <property type="protein sequence ID" value="AWN38931.1"/>
    <property type="molecule type" value="Genomic_DNA"/>
</dbReference>
<feature type="signal peptide" evidence="1">
    <location>
        <begin position="1"/>
        <end position="22"/>
    </location>
</feature>
<dbReference type="Proteomes" id="UP000246058">
    <property type="component" value="Chromosome"/>
</dbReference>
<dbReference type="AlphaFoldDB" id="A0A2U8VZY0"/>
<organism evidence="2 3">
    <name type="scientific">Methylobacterium radiodurans</name>
    <dbReference type="NCBI Taxonomy" id="2202828"/>
    <lineage>
        <taxon>Bacteria</taxon>
        <taxon>Pseudomonadati</taxon>
        <taxon>Pseudomonadota</taxon>
        <taxon>Alphaproteobacteria</taxon>
        <taxon>Hyphomicrobiales</taxon>
        <taxon>Methylobacteriaceae</taxon>
        <taxon>Methylobacterium</taxon>
    </lineage>
</organism>
<feature type="chain" id="PRO_5016041702" evidence="1">
    <location>
        <begin position="23"/>
        <end position="97"/>
    </location>
</feature>
<dbReference type="KEGG" id="meti:DK427_09730"/>
<evidence type="ECO:0000313" key="3">
    <source>
        <dbReference type="Proteomes" id="UP000246058"/>
    </source>
</evidence>
<gene>
    <name evidence="2" type="ORF">DK427_09730</name>
</gene>
<name>A0A2U8VZY0_9HYPH</name>
<keyword evidence="3" id="KW-1185">Reference proteome</keyword>
<accession>A0A2U8VZY0</accession>
<proteinExistence type="predicted"/>